<organism evidence="2 3">
    <name type="scientific">Chromobacterium phragmitis</name>
    <dbReference type="NCBI Taxonomy" id="2202141"/>
    <lineage>
        <taxon>Bacteria</taxon>
        <taxon>Pseudomonadati</taxon>
        <taxon>Pseudomonadota</taxon>
        <taxon>Betaproteobacteria</taxon>
        <taxon>Neisseriales</taxon>
        <taxon>Chromobacteriaceae</taxon>
        <taxon>Chromobacterium</taxon>
    </lineage>
</organism>
<evidence type="ECO:0008006" key="4">
    <source>
        <dbReference type="Google" id="ProtNLM"/>
    </source>
</evidence>
<comment type="caution">
    <text evidence="2">The sequence shown here is derived from an EMBL/GenBank/DDBJ whole genome shotgun (WGS) entry which is preliminary data.</text>
</comment>
<gene>
    <name evidence="2" type="ORF">ABI908_02875</name>
</gene>
<reference evidence="2 3" key="1">
    <citation type="submission" date="2024-05" db="EMBL/GenBank/DDBJ databases">
        <authorList>
            <person name="De Oliveira J.P."/>
            <person name="Noriler S.A."/>
            <person name="De Oliveira A.G."/>
            <person name="Sipoli D.S."/>
        </authorList>
    </citation>
    <scope>NUCLEOTIDE SEQUENCE [LARGE SCALE GENOMIC DNA]</scope>
    <source>
        <strain evidence="2 3">LABIM192</strain>
    </source>
</reference>
<keyword evidence="1" id="KW-1133">Transmembrane helix</keyword>
<keyword evidence="1" id="KW-0472">Membrane</keyword>
<feature type="transmembrane region" description="Helical" evidence="1">
    <location>
        <begin position="32"/>
        <end position="57"/>
    </location>
</feature>
<dbReference type="RefSeq" id="WP_347937544.1">
    <property type="nucleotide sequence ID" value="NZ_CP158160.1"/>
</dbReference>
<accession>A0ABV0IP57</accession>
<name>A0ABV0IP57_9NEIS</name>
<feature type="transmembrane region" description="Helical" evidence="1">
    <location>
        <begin position="69"/>
        <end position="89"/>
    </location>
</feature>
<sequence length="189" mass="20422">MTTISTEVENIADAVSSCEAMAEHHTYSARRILSLVMMLTITLMSLLFLAFLFPALTRAADIKVSIPDTALYVFLAIYVLTFSVLMAIYRLHVGEASRLQHYKVGFMRIRIAGSNPSSGYQSEVRTALTNGAFDFLGNTEKKRKIESPVPGHPGADLAVAVANKVLDGLASAKKPRASSRSAGKETTGP</sequence>
<evidence type="ECO:0000256" key="1">
    <source>
        <dbReference type="SAM" id="Phobius"/>
    </source>
</evidence>
<evidence type="ECO:0000313" key="2">
    <source>
        <dbReference type="EMBL" id="MEO9383059.1"/>
    </source>
</evidence>
<dbReference type="EMBL" id="JBDXMI010000001">
    <property type="protein sequence ID" value="MEO9383059.1"/>
    <property type="molecule type" value="Genomic_DNA"/>
</dbReference>
<evidence type="ECO:0000313" key="3">
    <source>
        <dbReference type="Proteomes" id="UP001462502"/>
    </source>
</evidence>
<keyword evidence="1" id="KW-0812">Transmembrane</keyword>
<protein>
    <recommendedName>
        <fullName evidence="4">DUF304 domain-containing protein</fullName>
    </recommendedName>
</protein>
<dbReference type="Proteomes" id="UP001462502">
    <property type="component" value="Unassembled WGS sequence"/>
</dbReference>
<keyword evidence="3" id="KW-1185">Reference proteome</keyword>
<proteinExistence type="predicted"/>